<evidence type="ECO:0000256" key="2">
    <source>
        <dbReference type="ARBA" id="ARBA00023015"/>
    </source>
</evidence>
<feature type="DNA-binding region" description="H-T-H motif" evidence="5">
    <location>
        <begin position="25"/>
        <end position="44"/>
    </location>
</feature>
<evidence type="ECO:0000313" key="7">
    <source>
        <dbReference type="EMBL" id="TXC85160.1"/>
    </source>
</evidence>
<dbReference type="FunFam" id="1.10.10.60:FF:000141">
    <property type="entry name" value="TetR family transcriptional regulator"/>
    <property type="match status" value="1"/>
</dbReference>
<dbReference type="GO" id="GO:0000976">
    <property type="term" value="F:transcription cis-regulatory region binding"/>
    <property type="evidence" value="ECO:0007669"/>
    <property type="project" value="TreeGrafter"/>
</dbReference>
<dbReference type="GO" id="GO:0003700">
    <property type="term" value="F:DNA-binding transcription factor activity"/>
    <property type="evidence" value="ECO:0007669"/>
    <property type="project" value="TreeGrafter"/>
</dbReference>
<dbReference type="InterPro" id="IPR001647">
    <property type="entry name" value="HTH_TetR"/>
</dbReference>
<comment type="caution">
    <text evidence="7">The sequence shown here is derived from an EMBL/GenBank/DDBJ whole genome shotgun (WGS) entry which is preliminary data.</text>
</comment>
<dbReference type="AlphaFoldDB" id="A0A5C6VJN5"/>
<accession>A0A5C6VJN5</accession>
<gene>
    <name evidence="7" type="ORF">FRX97_00635</name>
</gene>
<evidence type="ECO:0000256" key="3">
    <source>
        <dbReference type="ARBA" id="ARBA00023125"/>
    </source>
</evidence>
<dbReference type="InterPro" id="IPR036271">
    <property type="entry name" value="Tet_transcr_reg_TetR-rel_C_sf"/>
</dbReference>
<dbReference type="PRINTS" id="PR00455">
    <property type="entry name" value="HTHTETR"/>
</dbReference>
<evidence type="ECO:0000256" key="5">
    <source>
        <dbReference type="PROSITE-ProRule" id="PRU00335"/>
    </source>
</evidence>
<dbReference type="PANTHER" id="PTHR30055:SF175">
    <property type="entry name" value="HTH-TYPE TRANSCRIPTIONAL REPRESSOR KSTR2"/>
    <property type="match status" value="1"/>
</dbReference>
<dbReference type="Proteomes" id="UP000321168">
    <property type="component" value="Unassembled WGS sequence"/>
</dbReference>
<dbReference type="InterPro" id="IPR009057">
    <property type="entry name" value="Homeodomain-like_sf"/>
</dbReference>
<dbReference type="OrthoDB" id="881297at2"/>
<dbReference type="PANTHER" id="PTHR30055">
    <property type="entry name" value="HTH-TYPE TRANSCRIPTIONAL REGULATOR RUTR"/>
    <property type="match status" value="1"/>
</dbReference>
<reference evidence="7 8" key="1">
    <citation type="submission" date="2019-08" db="EMBL/GenBank/DDBJ databases">
        <title>Genome of Luteibaculum oceani JCM 18817.</title>
        <authorList>
            <person name="Bowman J.P."/>
        </authorList>
    </citation>
    <scope>NUCLEOTIDE SEQUENCE [LARGE SCALE GENOMIC DNA]</scope>
    <source>
        <strain evidence="7 8">JCM 18817</strain>
    </source>
</reference>
<feature type="domain" description="HTH tetR-type" evidence="6">
    <location>
        <begin position="2"/>
        <end position="62"/>
    </location>
</feature>
<keyword evidence="4" id="KW-0804">Transcription</keyword>
<dbReference type="Gene3D" id="1.10.357.10">
    <property type="entry name" value="Tetracycline Repressor, domain 2"/>
    <property type="match status" value="1"/>
</dbReference>
<keyword evidence="2" id="KW-0805">Transcription regulation</keyword>
<dbReference type="SUPFAM" id="SSF48498">
    <property type="entry name" value="Tetracyclin repressor-like, C-terminal domain"/>
    <property type="match status" value="1"/>
</dbReference>
<keyword evidence="1" id="KW-0678">Repressor</keyword>
<keyword evidence="8" id="KW-1185">Reference proteome</keyword>
<name>A0A5C6VJN5_9FLAO</name>
<evidence type="ECO:0000256" key="1">
    <source>
        <dbReference type="ARBA" id="ARBA00022491"/>
    </source>
</evidence>
<dbReference type="RefSeq" id="WP_147012324.1">
    <property type="nucleotide sequence ID" value="NZ_VORB01000001.1"/>
</dbReference>
<evidence type="ECO:0000313" key="8">
    <source>
        <dbReference type="Proteomes" id="UP000321168"/>
    </source>
</evidence>
<protein>
    <submittedName>
        <fullName evidence="7">TetR/AcrR family transcriptional regulator</fullName>
    </submittedName>
</protein>
<evidence type="ECO:0000256" key="4">
    <source>
        <dbReference type="ARBA" id="ARBA00023163"/>
    </source>
</evidence>
<keyword evidence="3 5" id="KW-0238">DNA-binding</keyword>
<proteinExistence type="predicted"/>
<dbReference type="SUPFAM" id="SSF46689">
    <property type="entry name" value="Homeodomain-like"/>
    <property type="match status" value="1"/>
</dbReference>
<dbReference type="InterPro" id="IPR050109">
    <property type="entry name" value="HTH-type_TetR-like_transc_reg"/>
</dbReference>
<evidence type="ECO:0000259" key="6">
    <source>
        <dbReference type="PROSITE" id="PS50977"/>
    </source>
</evidence>
<dbReference type="PROSITE" id="PS50977">
    <property type="entry name" value="HTH_TETR_2"/>
    <property type="match status" value="1"/>
</dbReference>
<dbReference type="EMBL" id="VORB01000001">
    <property type="protein sequence ID" value="TXC85160.1"/>
    <property type="molecule type" value="Genomic_DNA"/>
</dbReference>
<sequence>MEKETANILDGAHELFLKRGFKSVTMDDIASHLKVSKKTIYKWFSDKETLITKVVQRHLEQVQSMVCEICSDQKNAVAEMLSIGTCISKTKQSVSQNIFYELEKYYPDAFKLIEDHREHFVKKLIVKNLNRGMEEGIYRDDLDADLIASLYIASTNHLLEHGLLLGSLTDNPLKQLFNYHLRGCCTQKGIEILKQNKPKPQL</sequence>
<dbReference type="Pfam" id="PF00440">
    <property type="entry name" value="TetR_N"/>
    <property type="match status" value="1"/>
</dbReference>
<organism evidence="7 8">
    <name type="scientific">Luteibaculum oceani</name>
    <dbReference type="NCBI Taxonomy" id="1294296"/>
    <lineage>
        <taxon>Bacteria</taxon>
        <taxon>Pseudomonadati</taxon>
        <taxon>Bacteroidota</taxon>
        <taxon>Flavobacteriia</taxon>
        <taxon>Flavobacteriales</taxon>
        <taxon>Luteibaculaceae</taxon>
        <taxon>Luteibaculum</taxon>
    </lineage>
</organism>